<dbReference type="PANTHER" id="PTHR31954:SF1">
    <property type="entry name" value="CILIA- AND FLAGELLA-ASSOCIATED PROTEIN 157"/>
    <property type="match status" value="1"/>
</dbReference>
<gene>
    <name evidence="9" type="ORF">HERI1096_LOCUS8055</name>
</gene>
<reference evidence="9" key="1">
    <citation type="submission" date="2021-01" db="EMBL/GenBank/DDBJ databases">
        <authorList>
            <person name="Corre E."/>
            <person name="Pelletier E."/>
            <person name="Niang G."/>
            <person name="Scheremetjew M."/>
            <person name="Finn R."/>
            <person name="Kale V."/>
            <person name="Holt S."/>
            <person name="Cochrane G."/>
            <person name="Meng A."/>
            <person name="Brown T."/>
            <person name="Cohen L."/>
        </authorList>
    </citation>
    <scope>NUCLEOTIDE SEQUENCE</scope>
    <source>
        <strain evidence="9">CCMP281</strain>
    </source>
</reference>
<evidence type="ECO:0000256" key="4">
    <source>
        <dbReference type="ARBA" id="ARBA00023054"/>
    </source>
</evidence>
<accession>A0A7S3AJZ0</accession>
<dbReference type="PANTHER" id="PTHR31954">
    <property type="entry name" value="CILIA- AND FLAGELLA-ASSOCIATED PROTEIN 157"/>
    <property type="match status" value="1"/>
</dbReference>
<keyword evidence="6" id="KW-0966">Cell projection</keyword>
<feature type="compositionally biased region" description="Low complexity" evidence="8">
    <location>
        <begin position="446"/>
        <end position="457"/>
    </location>
</feature>
<feature type="coiled-coil region" evidence="7">
    <location>
        <begin position="224"/>
        <end position="314"/>
    </location>
</feature>
<dbReference type="EMBL" id="HBHX01014397">
    <property type="protein sequence ID" value="CAE0107396.1"/>
    <property type="molecule type" value="Transcribed_RNA"/>
</dbReference>
<evidence type="ECO:0000256" key="1">
    <source>
        <dbReference type="ARBA" id="ARBA00004138"/>
    </source>
</evidence>
<sequence>MRKSKKVSPPSKEELDIQQLQIRTEHAIATAAELRQRTVVQQEAAAQARSAIERQTEEVDEIYTYLDTQMLHSARERYDYEMRYRREVKERAAEVSALQQLLEVQAAQAVERDARQQRELELTRAELRELLEFRGVRPKMQAEINGLKEELREEREQRCRAEHEQQVSFWRQRQQMHDQMLERIKQAKTNFLDITAEMLDSTVHRTILENQRLGDELAVQSSQIEKLVHSNEGLLSEKRALRREIELQKEQQLNETRRSVARQRLAQTATDQHTLLSEELSRAQEAFAQQQETIARQQAHISFLSEELAVAERQGTCHASRINDQRFVERRAMEIAVFEQQATHVDEVLEPLGGGECDAVVVQPLSSMTPSATQLPPSPMQALVPMLPKAQTLTVTTAAPTPSRLPVSIQQGATQAPTRSEGMRMPYQERPQTARAQFRRPRLRVPRSSPSPCSNLSSMPGKGLLGCALQEYARGARIPEGITPSFYAQHRPSGGFMGSGNRQRQSSWCVCTVQPPPSIVNGIKDEENHGGLAISACRQDGKPCNSLNIRISPSCAAPTHPEADATRPHTAR</sequence>
<evidence type="ECO:0000256" key="8">
    <source>
        <dbReference type="SAM" id="MobiDB-lite"/>
    </source>
</evidence>
<dbReference type="GO" id="GO:0008017">
    <property type="term" value="F:microtubule binding"/>
    <property type="evidence" value="ECO:0007669"/>
    <property type="project" value="TreeGrafter"/>
</dbReference>
<evidence type="ECO:0000256" key="2">
    <source>
        <dbReference type="ARBA" id="ARBA00010841"/>
    </source>
</evidence>
<evidence type="ECO:0000256" key="5">
    <source>
        <dbReference type="ARBA" id="ARBA00023069"/>
    </source>
</evidence>
<name>A0A7S3AJZ0_9EUKA</name>
<evidence type="ECO:0000256" key="7">
    <source>
        <dbReference type="SAM" id="Coils"/>
    </source>
</evidence>
<comment type="similarity">
    <text evidence="2">Belongs to the CFAP157 family.</text>
</comment>
<keyword evidence="5" id="KW-0969">Cilium</keyword>
<dbReference type="InterPro" id="IPR038844">
    <property type="entry name" value="CFAP157"/>
</dbReference>
<evidence type="ECO:0000256" key="6">
    <source>
        <dbReference type="ARBA" id="ARBA00023273"/>
    </source>
</evidence>
<proteinExistence type="inferred from homology"/>
<evidence type="ECO:0000256" key="3">
    <source>
        <dbReference type="ARBA" id="ARBA00014087"/>
    </source>
</evidence>
<keyword evidence="4 7" id="KW-0175">Coiled coil</keyword>
<comment type="subcellular location">
    <subcellularLocation>
        <location evidence="1">Cell projection</location>
        <location evidence="1">Cilium</location>
    </subcellularLocation>
</comment>
<feature type="region of interest" description="Disordered" evidence="8">
    <location>
        <begin position="429"/>
        <end position="457"/>
    </location>
</feature>
<protein>
    <recommendedName>
        <fullName evidence="3">Cilia- and flagella-associated protein 157</fullName>
    </recommendedName>
</protein>
<dbReference type="AlphaFoldDB" id="A0A7S3AJZ0"/>
<organism evidence="9">
    <name type="scientific">Haptolina ericina</name>
    <dbReference type="NCBI Taxonomy" id="156174"/>
    <lineage>
        <taxon>Eukaryota</taxon>
        <taxon>Haptista</taxon>
        <taxon>Haptophyta</taxon>
        <taxon>Prymnesiophyceae</taxon>
        <taxon>Prymnesiales</taxon>
        <taxon>Prymnesiaceae</taxon>
        <taxon>Haptolina</taxon>
    </lineage>
</organism>
<evidence type="ECO:0000313" key="9">
    <source>
        <dbReference type="EMBL" id="CAE0107396.1"/>
    </source>
</evidence>
<dbReference type="GO" id="GO:0036064">
    <property type="term" value="C:ciliary basal body"/>
    <property type="evidence" value="ECO:0007669"/>
    <property type="project" value="TreeGrafter"/>
</dbReference>